<organism evidence="3 4">
    <name type="scientific">Roridomyces roridus</name>
    <dbReference type="NCBI Taxonomy" id="1738132"/>
    <lineage>
        <taxon>Eukaryota</taxon>
        <taxon>Fungi</taxon>
        <taxon>Dikarya</taxon>
        <taxon>Basidiomycota</taxon>
        <taxon>Agaricomycotina</taxon>
        <taxon>Agaricomycetes</taxon>
        <taxon>Agaricomycetidae</taxon>
        <taxon>Agaricales</taxon>
        <taxon>Marasmiineae</taxon>
        <taxon>Mycenaceae</taxon>
        <taxon>Roridomyces</taxon>
    </lineage>
</organism>
<dbReference type="Pfam" id="PF06398">
    <property type="entry name" value="Pex24p"/>
    <property type="match status" value="1"/>
</dbReference>
<accession>A0AAD7BUQ6</accession>
<comment type="caution">
    <text evidence="3">The sequence shown here is derived from an EMBL/GenBank/DDBJ whole genome shotgun (WGS) entry which is preliminary data.</text>
</comment>
<dbReference type="Proteomes" id="UP001221142">
    <property type="component" value="Unassembled WGS sequence"/>
</dbReference>
<keyword evidence="4" id="KW-1185">Reference proteome</keyword>
<dbReference type="GO" id="GO:0005778">
    <property type="term" value="C:peroxisomal membrane"/>
    <property type="evidence" value="ECO:0007669"/>
    <property type="project" value="UniProtKB-ARBA"/>
</dbReference>
<evidence type="ECO:0000313" key="4">
    <source>
        <dbReference type="Proteomes" id="UP001221142"/>
    </source>
</evidence>
<evidence type="ECO:0000259" key="2">
    <source>
        <dbReference type="Pfam" id="PF06398"/>
    </source>
</evidence>
<dbReference type="AlphaFoldDB" id="A0AAD7BUQ6"/>
<feature type="domain" description="TECPR1-like DysF" evidence="2">
    <location>
        <begin position="66"/>
        <end position="184"/>
    </location>
</feature>
<gene>
    <name evidence="3" type="ORF">FB45DRAFT_1058858</name>
</gene>
<protein>
    <recommendedName>
        <fullName evidence="2">TECPR1-like DysF domain-containing protein</fullName>
    </recommendedName>
</protein>
<evidence type="ECO:0000313" key="3">
    <source>
        <dbReference type="EMBL" id="KAJ7630945.1"/>
    </source>
</evidence>
<evidence type="ECO:0000256" key="1">
    <source>
        <dbReference type="SAM" id="MobiDB-lite"/>
    </source>
</evidence>
<sequence>MSPIPPTTNYSSITEAQTRLLKPPKFNLFRRRKRSSGPPIYPTPLTTPIHDGFIDIHPVTSDPFETINDDQDQYRWAVVYENQRGIKLFSPHYSATSLLPSDPSPFTTPTSSSAASSKQPDVSLANYPLPDGSWRWLGTWMIDMRSDSGEVQVDGFEYNLAFRTHKWHPEAGPLSWVRRRRWIRLMMRAAKRKDAHLADSLSHSSATPAGSDQHRISIASIPLTGETEIKPDQVWISSEAQINWERYRLSIRAAGTDGRIIEYWQGWLGDEASRDRRVKRKQWTEDEELLPSQVEAPSQPLPAPAPRDYLLPALRDHAKDILQSFIYPESRARFIELLGRVGVVDGLRADVEFWSYVNK</sequence>
<feature type="region of interest" description="Disordered" evidence="1">
    <location>
        <begin position="100"/>
        <end position="122"/>
    </location>
</feature>
<name>A0AAD7BUQ6_9AGAR</name>
<dbReference type="EMBL" id="JARKIF010000009">
    <property type="protein sequence ID" value="KAJ7630945.1"/>
    <property type="molecule type" value="Genomic_DNA"/>
</dbReference>
<dbReference type="GO" id="GO:0007031">
    <property type="term" value="P:peroxisome organization"/>
    <property type="evidence" value="ECO:0007669"/>
    <property type="project" value="UniProtKB-ARBA"/>
</dbReference>
<feature type="compositionally biased region" description="Low complexity" evidence="1">
    <location>
        <begin position="100"/>
        <end position="117"/>
    </location>
</feature>
<reference evidence="3" key="1">
    <citation type="submission" date="2023-03" db="EMBL/GenBank/DDBJ databases">
        <title>Massive genome expansion in bonnet fungi (Mycena s.s.) driven by repeated elements and novel gene families across ecological guilds.</title>
        <authorList>
            <consortium name="Lawrence Berkeley National Laboratory"/>
            <person name="Harder C.B."/>
            <person name="Miyauchi S."/>
            <person name="Viragh M."/>
            <person name="Kuo A."/>
            <person name="Thoen E."/>
            <person name="Andreopoulos B."/>
            <person name="Lu D."/>
            <person name="Skrede I."/>
            <person name="Drula E."/>
            <person name="Henrissat B."/>
            <person name="Morin E."/>
            <person name="Kohler A."/>
            <person name="Barry K."/>
            <person name="LaButti K."/>
            <person name="Morin E."/>
            <person name="Salamov A."/>
            <person name="Lipzen A."/>
            <person name="Mereny Z."/>
            <person name="Hegedus B."/>
            <person name="Baldrian P."/>
            <person name="Stursova M."/>
            <person name="Weitz H."/>
            <person name="Taylor A."/>
            <person name="Grigoriev I.V."/>
            <person name="Nagy L.G."/>
            <person name="Martin F."/>
            <person name="Kauserud H."/>
        </authorList>
    </citation>
    <scope>NUCLEOTIDE SEQUENCE</scope>
    <source>
        <strain evidence="3">9284</strain>
    </source>
</reference>
<proteinExistence type="predicted"/>
<dbReference type="InterPro" id="IPR010482">
    <property type="entry name" value="TECPR1-like_DysF"/>
</dbReference>